<evidence type="ECO:0000256" key="3">
    <source>
        <dbReference type="ARBA" id="ARBA00022692"/>
    </source>
</evidence>
<comment type="caution">
    <text evidence="10">The sequence shown here is derived from an EMBL/GenBank/DDBJ whole genome shotgun (WGS) entry which is preliminary data.</text>
</comment>
<comment type="subcellular location">
    <subcellularLocation>
        <location evidence="1">Cell membrane</location>
        <topology evidence="1">Multi-pass membrane protein</topology>
    </subcellularLocation>
</comment>
<dbReference type="InterPro" id="IPR050250">
    <property type="entry name" value="Macrolide_Exporter_MacB"/>
</dbReference>
<dbReference type="InterPro" id="IPR003838">
    <property type="entry name" value="ABC3_permease_C"/>
</dbReference>
<evidence type="ECO:0000256" key="7">
    <source>
        <dbReference type="SAM" id="Phobius"/>
    </source>
</evidence>
<keyword evidence="3 7" id="KW-0812">Transmembrane</keyword>
<feature type="domain" description="MacB-like periplasmic core" evidence="9">
    <location>
        <begin position="491"/>
        <end position="688"/>
    </location>
</feature>
<feature type="transmembrane region" description="Helical" evidence="7">
    <location>
        <begin position="770"/>
        <end position="792"/>
    </location>
</feature>
<feature type="transmembrane region" description="Helical" evidence="7">
    <location>
        <begin position="315"/>
        <end position="337"/>
    </location>
</feature>
<keyword evidence="5 7" id="KW-0472">Membrane</keyword>
<keyword evidence="4 7" id="KW-1133">Transmembrane helix</keyword>
<evidence type="ECO:0000256" key="2">
    <source>
        <dbReference type="ARBA" id="ARBA00022475"/>
    </source>
</evidence>
<keyword evidence="11" id="KW-1185">Reference proteome</keyword>
<comment type="similarity">
    <text evidence="6">Belongs to the ABC-4 integral membrane protein family.</text>
</comment>
<dbReference type="InterPro" id="IPR025857">
    <property type="entry name" value="MacB_PCD"/>
</dbReference>
<feature type="domain" description="MacB-like periplasmic core" evidence="9">
    <location>
        <begin position="17"/>
        <end position="234"/>
    </location>
</feature>
<evidence type="ECO:0000256" key="5">
    <source>
        <dbReference type="ARBA" id="ARBA00023136"/>
    </source>
</evidence>
<gene>
    <name evidence="10" type="ORF">PV662_33790</name>
</gene>
<feature type="transmembrane region" description="Helical" evidence="7">
    <location>
        <begin position="413"/>
        <end position="430"/>
    </location>
</feature>
<feature type="domain" description="ABC3 transporter permease C-terminal" evidence="8">
    <location>
        <begin position="722"/>
        <end position="838"/>
    </location>
</feature>
<feature type="transmembrane region" description="Helical" evidence="7">
    <location>
        <begin position="357"/>
        <end position="381"/>
    </location>
</feature>
<evidence type="ECO:0000259" key="9">
    <source>
        <dbReference type="Pfam" id="PF12704"/>
    </source>
</evidence>
<evidence type="ECO:0000256" key="1">
    <source>
        <dbReference type="ARBA" id="ARBA00004651"/>
    </source>
</evidence>
<dbReference type="Pfam" id="PF02687">
    <property type="entry name" value="FtsX"/>
    <property type="match status" value="2"/>
</dbReference>
<proteinExistence type="inferred from homology"/>
<dbReference type="Pfam" id="PF12704">
    <property type="entry name" value="MacB_PCD"/>
    <property type="match status" value="2"/>
</dbReference>
<feature type="domain" description="ABC3 transporter permease C-terminal" evidence="8">
    <location>
        <begin position="270"/>
        <end position="391"/>
    </location>
</feature>
<reference evidence="10 11" key="1">
    <citation type="journal article" date="2023" name="Microb. Genom.">
        <title>Mesoterricola silvestris gen. nov., sp. nov., Mesoterricola sediminis sp. nov., Geothrix oryzae sp. nov., Geothrix edaphica sp. nov., Geothrix rubra sp. nov., and Geothrix limicola sp. nov., six novel members of Acidobacteriota isolated from soils.</title>
        <authorList>
            <person name="Weisberg A.J."/>
            <person name="Pearce E."/>
            <person name="Kramer C.G."/>
            <person name="Chang J.H."/>
            <person name="Clarke C.R."/>
        </authorList>
    </citation>
    <scope>NUCLEOTIDE SEQUENCE [LARGE SCALE GENOMIC DNA]</scope>
    <source>
        <strain evidence="10 11">ID09-01A</strain>
    </source>
</reference>
<accession>A0ABU4NRE5</accession>
<feature type="transmembrane region" description="Helical" evidence="7">
    <location>
        <begin position="718"/>
        <end position="743"/>
    </location>
</feature>
<dbReference type="Proteomes" id="UP001271274">
    <property type="component" value="Unassembled WGS sequence"/>
</dbReference>
<dbReference type="RefSeq" id="WP_119581251.1">
    <property type="nucleotide sequence ID" value="NZ_JARAYT010000016.1"/>
</dbReference>
<dbReference type="PANTHER" id="PTHR30572">
    <property type="entry name" value="MEMBRANE COMPONENT OF TRANSPORTER-RELATED"/>
    <property type="match status" value="1"/>
</dbReference>
<protein>
    <submittedName>
        <fullName evidence="10">ABC transporter permease</fullName>
    </submittedName>
</protein>
<feature type="transmembrane region" description="Helical" evidence="7">
    <location>
        <begin position="442"/>
        <end position="470"/>
    </location>
</feature>
<evidence type="ECO:0000259" key="8">
    <source>
        <dbReference type="Pfam" id="PF02687"/>
    </source>
</evidence>
<dbReference type="PANTHER" id="PTHR30572:SF4">
    <property type="entry name" value="ABC TRANSPORTER PERMEASE YTRF"/>
    <property type="match status" value="1"/>
</dbReference>
<feature type="transmembrane region" description="Helical" evidence="7">
    <location>
        <begin position="268"/>
        <end position="292"/>
    </location>
</feature>
<evidence type="ECO:0000256" key="4">
    <source>
        <dbReference type="ARBA" id="ARBA00022989"/>
    </source>
</evidence>
<evidence type="ECO:0000313" key="10">
    <source>
        <dbReference type="EMBL" id="MDX3704642.1"/>
    </source>
</evidence>
<keyword evidence="2" id="KW-1003">Cell membrane</keyword>
<dbReference type="EMBL" id="JARAYU010000015">
    <property type="protein sequence ID" value="MDX3704642.1"/>
    <property type="molecule type" value="Genomic_DNA"/>
</dbReference>
<name>A0ABU4NRE5_9ACTN</name>
<feature type="transmembrane region" description="Helical" evidence="7">
    <location>
        <begin position="491"/>
        <end position="512"/>
    </location>
</feature>
<evidence type="ECO:0000256" key="6">
    <source>
        <dbReference type="ARBA" id="ARBA00038076"/>
    </source>
</evidence>
<feature type="transmembrane region" description="Helical" evidence="7">
    <location>
        <begin position="812"/>
        <end position="831"/>
    </location>
</feature>
<organism evidence="10 11">
    <name type="scientific">Streptomyces europaeiscabiei</name>
    <dbReference type="NCBI Taxonomy" id="146819"/>
    <lineage>
        <taxon>Bacteria</taxon>
        <taxon>Bacillati</taxon>
        <taxon>Actinomycetota</taxon>
        <taxon>Actinomycetes</taxon>
        <taxon>Kitasatosporales</taxon>
        <taxon>Streptomycetaceae</taxon>
        <taxon>Streptomyces</taxon>
    </lineage>
</organism>
<evidence type="ECO:0000313" key="11">
    <source>
        <dbReference type="Proteomes" id="UP001271274"/>
    </source>
</evidence>
<sequence>MFRTALRNVLSHKARLLMTVLAVMLGVAFVSGTLVFTNTISEALQKSSAKGFDHVDVSIGAGYRPDEGDSLAEQPKLTPELLKKVERAPGAESAIGVVSGFTALADKDGKLIGGGFQSQGGNLWGTDDPRYPIRDGGRAPKGENEVAIDSQTAKRAGYKVGDTIRLSVDGPVLKPTVTGIFTTDDGNVAAGGSLALFDTATAQKLFHMEGEYDEIAVTAAAGTSQAQLKAAIDKMLPEDSAYTTTGEQLADDQATQIAAEMSGLKNALLVFAGIALFVGTFIIANTFTMLVAQRTKELALLRAVGASRRQVTRSVLIEAFVVGTVAAVTGLAAGVGIGAGMRALIGALGETVPDGPLVVSPGTVATALLVGVLITMTAAWLPGRRAAKIPPVAAMSSVHAAATTKSLVVRNTIGALLAGAGVATVLYATTMDGSDGQAPMGVGAVLLIIGVFVLTPLLSRPLIAAGAPLMRVFGISGKLARQNSVRNPRRTAATASALMIGLTLITGMTVMAGSLQQSIARMAADAIKADYVVSMANGSFLSPEVEKELSATEGVTATSSLRNAESRIGGETEYLTGVNGSDIGKLTDLPVDDGTFKVGGADVVVDADTAERRGWKAGSEFTAGFQGGEKQKLTVAGVYESNELIRGILLDNATLTGRLPAAADPADMMVMVKTSAGASDTTKDRLEKALGENPAIKVQSGQDLSDDIAKMFTLMLNMLYGLLAMAVIVAVLGVINTLAMSVFERSQEIGMLRAIGLDRRGIKRMVRLESLVISLFGGVLGIGLGVFFGWAAGELIASRMPTYELVVPWARMALFLLLAATVGLLAALWPARRAAKLNMLSAIKSE</sequence>